<evidence type="ECO:0000256" key="7">
    <source>
        <dbReference type="ARBA" id="ARBA00023315"/>
    </source>
</evidence>
<dbReference type="SMART" id="SM00825">
    <property type="entry name" value="PKS_KS"/>
    <property type="match status" value="1"/>
</dbReference>
<dbReference type="Pfam" id="PF00109">
    <property type="entry name" value="ketoacyl-synt"/>
    <property type="match status" value="1"/>
</dbReference>
<evidence type="ECO:0000256" key="1">
    <source>
        <dbReference type="ARBA" id="ARBA00001957"/>
    </source>
</evidence>
<evidence type="ECO:0000256" key="2">
    <source>
        <dbReference type="ARBA" id="ARBA00022450"/>
    </source>
</evidence>
<evidence type="ECO:0000256" key="8">
    <source>
        <dbReference type="SAM" id="MobiDB-lite"/>
    </source>
</evidence>
<dbReference type="SUPFAM" id="SSF52151">
    <property type="entry name" value="FabD/lysophospholipase-like"/>
    <property type="match status" value="1"/>
</dbReference>
<dbReference type="InterPro" id="IPR001227">
    <property type="entry name" value="Ac_transferase_dom_sf"/>
</dbReference>
<evidence type="ECO:0000256" key="6">
    <source>
        <dbReference type="ARBA" id="ARBA00023268"/>
    </source>
</evidence>
<dbReference type="InterPro" id="IPR036299">
    <property type="entry name" value="Polyketide_synth_docking_sf"/>
</dbReference>
<gene>
    <name evidence="10" type="ORF">DPM19_34610</name>
</gene>
<feature type="region of interest" description="Disordered" evidence="8">
    <location>
        <begin position="458"/>
        <end position="490"/>
    </location>
</feature>
<dbReference type="PROSITE" id="PS52004">
    <property type="entry name" value="KS3_2"/>
    <property type="match status" value="1"/>
</dbReference>
<dbReference type="OrthoDB" id="4537517at2"/>
<proteinExistence type="predicted"/>
<dbReference type="Gene3D" id="3.30.70.3290">
    <property type="match status" value="1"/>
</dbReference>
<dbReference type="InterPro" id="IPR050091">
    <property type="entry name" value="PKS_NRPS_Biosynth_Enz"/>
</dbReference>
<dbReference type="GO" id="GO:0004312">
    <property type="term" value="F:fatty acid synthase activity"/>
    <property type="evidence" value="ECO:0007669"/>
    <property type="project" value="TreeGrafter"/>
</dbReference>
<keyword evidence="2" id="KW-0596">Phosphopantetheine</keyword>
<dbReference type="InterPro" id="IPR016039">
    <property type="entry name" value="Thiolase-like"/>
</dbReference>
<dbReference type="InterPro" id="IPR015083">
    <property type="entry name" value="NorB/c/GfsB-D-like_docking"/>
</dbReference>
<dbReference type="Pfam" id="PF00698">
    <property type="entry name" value="Acyl_transf_1"/>
    <property type="match status" value="1"/>
</dbReference>
<dbReference type="AlphaFoldDB" id="A0A365GV01"/>
<dbReference type="SUPFAM" id="SSF53901">
    <property type="entry name" value="Thiolase-like"/>
    <property type="match status" value="1"/>
</dbReference>
<keyword evidence="11" id="KW-1185">Reference proteome</keyword>
<dbReference type="Proteomes" id="UP000251891">
    <property type="component" value="Unassembled WGS sequence"/>
</dbReference>
<feature type="non-terminal residue" evidence="10">
    <location>
        <position position="901"/>
    </location>
</feature>
<dbReference type="EMBL" id="QLYX01000033">
    <property type="protein sequence ID" value="RAY10620.1"/>
    <property type="molecule type" value="Genomic_DNA"/>
</dbReference>
<dbReference type="GO" id="GO:0017000">
    <property type="term" value="P:antibiotic biosynthetic process"/>
    <property type="evidence" value="ECO:0007669"/>
    <property type="project" value="UniProtKB-KW"/>
</dbReference>
<dbReference type="PROSITE" id="PS00606">
    <property type="entry name" value="KS3_1"/>
    <property type="match status" value="1"/>
</dbReference>
<dbReference type="InterPro" id="IPR016036">
    <property type="entry name" value="Malonyl_transacylase_ACP-bd"/>
</dbReference>
<feature type="compositionally biased region" description="Polar residues" evidence="8">
    <location>
        <begin position="460"/>
        <end position="486"/>
    </location>
</feature>
<dbReference type="InterPro" id="IPR014030">
    <property type="entry name" value="Ketoacyl_synth_N"/>
</dbReference>
<organism evidence="10 11">
    <name type="scientific">Actinomadura craniellae</name>
    <dbReference type="NCBI Taxonomy" id="2231787"/>
    <lineage>
        <taxon>Bacteria</taxon>
        <taxon>Bacillati</taxon>
        <taxon>Actinomycetota</taxon>
        <taxon>Actinomycetes</taxon>
        <taxon>Streptosporangiales</taxon>
        <taxon>Thermomonosporaceae</taxon>
        <taxon>Actinomadura</taxon>
    </lineage>
</organism>
<name>A0A365GV01_9ACTN</name>
<dbReference type="PANTHER" id="PTHR43775:SF51">
    <property type="entry name" value="INACTIVE PHENOLPHTHIOCEROL SYNTHESIS POLYKETIDE SYNTHASE TYPE I PKS1-RELATED"/>
    <property type="match status" value="1"/>
</dbReference>
<dbReference type="PANTHER" id="PTHR43775">
    <property type="entry name" value="FATTY ACID SYNTHASE"/>
    <property type="match status" value="1"/>
</dbReference>
<dbReference type="CDD" id="cd00833">
    <property type="entry name" value="PKS"/>
    <property type="match status" value="1"/>
</dbReference>
<evidence type="ECO:0000313" key="11">
    <source>
        <dbReference type="Proteomes" id="UP000251891"/>
    </source>
</evidence>
<reference evidence="10 11" key="1">
    <citation type="submission" date="2018-06" db="EMBL/GenBank/DDBJ databases">
        <title>Actinomadura craniellae sp. nov. isolated from marine sponge Craniella sp.</title>
        <authorList>
            <person name="Li L."/>
            <person name="Xu Q.H."/>
            <person name="Lin H.W."/>
            <person name="Lu Y.H."/>
        </authorList>
    </citation>
    <scope>NUCLEOTIDE SEQUENCE [LARGE SCALE GENOMIC DNA]</scope>
    <source>
        <strain evidence="10 11">LHW63021</strain>
    </source>
</reference>
<comment type="cofactor">
    <cofactor evidence="1">
        <name>pantetheine 4'-phosphate</name>
        <dbReference type="ChEBI" id="CHEBI:47942"/>
    </cofactor>
</comment>
<dbReference type="Pfam" id="PF02801">
    <property type="entry name" value="Ketoacyl-synt_C"/>
    <property type="match status" value="1"/>
</dbReference>
<keyword evidence="7" id="KW-0012">Acyltransferase</keyword>
<dbReference type="Pfam" id="PF16197">
    <property type="entry name" value="KAsynt_C_assoc"/>
    <property type="match status" value="1"/>
</dbReference>
<dbReference type="SUPFAM" id="SSF101173">
    <property type="entry name" value="Docking domain B of the erythromycin polyketide synthase (DEBS)"/>
    <property type="match status" value="1"/>
</dbReference>
<dbReference type="RefSeq" id="WP_146779109.1">
    <property type="nucleotide sequence ID" value="NZ_QLYX01000033.1"/>
</dbReference>
<keyword evidence="6" id="KW-0511">Multifunctional enzyme</keyword>
<evidence type="ECO:0000256" key="5">
    <source>
        <dbReference type="ARBA" id="ARBA00023194"/>
    </source>
</evidence>
<feature type="domain" description="Ketosynthase family 3 (KS3)" evidence="9">
    <location>
        <begin position="33"/>
        <end position="459"/>
    </location>
</feature>
<dbReference type="InterPro" id="IPR014043">
    <property type="entry name" value="Acyl_transferase_dom"/>
</dbReference>
<dbReference type="SMART" id="SM00827">
    <property type="entry name" value="PKS_AT"/>
    <property type="match status" value="1"/>
</dbReference>
<evidence type="ECO:0000256" key="3">
    <source>
        <dbReference type="ARBA" id="ARBA00022553"/>
    </source>
</evidence>
<sequence>MKSEDRLRSYLKRVTAELHQTRQRLLEAEPGTDEPVAVVGMACRYPGGVTSPEELWELVRAGRDAMGEFPANRGWPVEELYDPDPDQAGKCYTRAGGFLYDADHFDAEFFGISPREAATIDPQQRLLLETSWEAIERAGINPATLRGTPTGVFAGVIYSDYASRLHPIPEKFEGQLLTGSTGSVASGRIAYTLGLEGPAVTIDTACSSSLVAIHLAAQALRNGECELALAGGVTVMSTPNVFIEFSRQRGLAPDGRCKPFAAAADGTGWSEGAGIIVLERLSDAQRHNHPILAVIAGSAVNQDGASSQLTAPNGPSQERVIRQTLANAGLTPDQIDAVEAHGTGTRLGDPIEAHALLATYGQHRPTDRPLLLGSIKSNIGHTQAAAGIAGVIKMTAAMRHGHLPASLHIDEPTPHADWDSGNIKLLTQPTPWPHDSPTRRTAISSFGISGTNAHLILQSPPETSASPNGQAKSPTPSGNQTSSEIQTPDGADSAVAWVLSAKSGAGLVESAGRLAGWVAERPEVSAYGVGRSLVVGRSVSFAHRAVVVGAGRGELLEGLRDLAAGRPSAAVITGTTTGTVNGAVAGGTAAEAAGGTAAGGTVADKAVDAGAGAGTPGRTVGGAGAGTPGSAGVAVGTAAGAGAGGVVFVFPGQGAQWPGMAAGLLESFPVFAEQIQACAQHLDPLTGWSLLEVLQERPGAPALERVEVVQPALFAMTVSLARLWQSHGVQPAAVVGHSQGEIAAAYIAGALTLPDAARVIALRSQALTTLAGTGAMAAIPLPADRTRDLLTGPYHHLTIATINGPNATVVSGDPPTIDAFLHHCTHHDIDARRIPVDYASHSPHIQPLRDRILTDLADLQPTTPTIPFYSALTTQPITGPHLDADYWYRNLRHPVHFHHTT</sequence>
<dbReference type="InterPro" id="IPR018201">
    <property type="entry name" value="Ketoacyl_synth_AS"/>
</dbReference>
<evidence type="ECO:0000313" key="10">
    <source>
        <dbReference type="EMBL" id="RAY10620.1"/>
    </source>
</evidence>
<dbReference type="GO" id="GO:0004315">
    <property type="term" value="F:3-oxoacyl-[acyl-carrier-protein] synthase activity"/>
    <property type="evidence" value="ECO:0007669"/>
    <property type="project" value="InterPro"/>
</dbReference>
<comment type="caution">
    <text evidence="10">The sequence shown here is derived from an EMBL/GenBank/DDBJ whole genome shotgun (WGS) entry which is preliminary data.</text>
</comment>
<dbReference type="GO" id="GO:0030639">
    <property type="term" value="P:polyketide biosynthetic process"/>
    <property type="evidence" value="ECO:0007669"/>
    <property type="project" value="UniProtKB-ARBA"/>
</dbReference>
<evidence type="ECO:0000256" key="4">
    <source>
        <dbReference type="ARBA" id="ARBA00022679"/>
    </source>
</evidence>
<dbReference type="InterPro" id="IPR020841">
    <property type="entry name" value="PKS_Beta-ketoAc_synthase_dom"/>
</dbReference>
<dbReference type="FunFam" id="3.40.47.10:FF:000019">
    <property type="entry name" value="Polyketide synthase type I"/>
    <property type="match status" value="1"/>
</dbReference>
<protein>
    <recommendedName>
        <fullName evidence="9">Ketosynthase family 3 (KS3) domain-containing protein</fullName>
    </recommendedName>
</protein>
<dbReference type="InterPro" id="IPR032821">
    <property type="entry name" value="PKS_assoc"/>
</dbReference>
<dbReference type="Gene3D" id="3.40.47.10">
    <property type="match status" value="1"/>
</dbReference>
<accession>A0A365GV01</accession>
<evidence type="ECO:0000259" key="9">
    <source>
        <dbReference type="PROSITE" id="PS52004"/>
    </source>
</evidence>
<dbReference type="GO" id="GO:0006633">
    <property type="term" value="P:fatty acid biosynthetic process"/>
    <property type="evidence" value="ECO:0007669"/>
    <property type="project" value="InterPro"/>
</dbReference>
<dbReference type="InterPro" id="IPR014031">
    <property type="entry name" value="Ketoacyl_synth_C"/>
</dbReference>
<dbReference type="InterPro" id="IPR016035">
    <property type="entry name" value="Acyl_Trfase/lysoPLipase"/>
</dbReference>
<dbReference type="Gene3D" id="3.40.366.10">
    <property type="entry name" value="Malonyl-Coenzyme A Acyl Carrier Protein, domain 2"/>
    <property type="match status" value="1"/>
</dbReference>
<keyword evidence="4" id="KW-0808">Transferase</keyword>
<keyword evidence="5" id="KW-0045">Antibiotic biosynthesis</keyword>
<keyword evidence="3" id="KW-0597">Phosphoprotein</keyword>
<dbReference type="SUPFAM" id="SSF55048">
    <property type="entry name" value="Probable ACP-binding domain of malonyl-CoA ACP transacylase"/>
    <property type="match status" value="1"/>
</dbReference>
<dbReference type="Pfam" id="PF08990">
    <property type="entry name" value="Docking"/>
    <property type="match status" value="1"/>
</dbReference>